<dbReference type="Gene3D" id="3.40.630.30">
    <property type="match status" value="1"/>
</dbReference>
<dbReference type="CDD" id="cd04301">
    <property type="entry name" value="NAT_SF"/>
    <property type="match status" value="1"/>
</dbReference>
<dbReference type="GO" id="GO:0016747">
    <property type="term" value="F:acyltransferase activity, transferring groups other than amino-acyl groups"/>
    <property type="evidence" value="ECO:0007669"/>
    <property type="project" value="InterPro"/>
</dbReference>
<protein>
    <submittedName>
        <fullName evidence="4">GNAT family N-acetyltransferase</fullName>
    </submittedName>
</protein>
<dbReference type="RefSeq" id="WP_301190935.1">
    <property type="nucleotide sequence ID" value="NZ_JAPDPJ010000028.1"/>
</dbReference>
<dbReference type="InterPro" id="IPR000182">
    <property type="entry name" value="GNAT_dom"/>
</dbReference>
<evidence type="ECO:0000256" key="2">
    <source>
        <dbReference type="ARBA" id="ARBA00023315"/>
    </source>
</evidence>
<evidence type="ECO:0000313" key="4">
    <source>
        <dbReference type="EMBL" id="MCW3787370.1"/>
    </source>
</evidence>
<accession>A0AAE3M5U0</accession>
<comment type="caution">
    <text evidence="4">The sequence shown here is derived from an EMBL/GenBank/DDBJ whole genome shotgun (WGS) entry which is preliminary data.</text>
</comment>
<dbReference type="EMBL" id="JAPDPJ010000028">
    <property type="protein sequence ID" value="MCW3787370.1"/>
    <property type="molecule type" value="Genomic_DNA"/>
</dbReference>
<dbReference type="InterPro" id="IPR016181">
    <property type="entry name" value="Acyl_CoA_acyltransferase"/>
</dbReference>
<keyword evidence="2" id="KW-0012">Acyltransferase</keyword>
<organism evidence="4 5">
    <name type="scientific">Plebeiibacterium sediminum</name>
    <dbReference type="NCBI Taxonomy" id="2992112"/>
    <lineage>
        <taxon>Bacteria</taxon>
        <taxon>Pseudomonadati</taxon>
        <taxon>Bacteroidota</taxon>
        <taxon>Bacteroidia</taxon>
        <taxon>Marinilabiliales</taxon>
        <taxon>Marinilabiliaceae</taxon>
        <taxon>Plebeiibacterium</taxon>
    </lineage>
</organism>
<dbReference type="AlphaFoldDB" id="A0AAE3M5U0"/>
<evidence type="ECO:0000256" key="1">
    <source>
        <dbReference type="ARBA" id="ARBA00022679"/>
    </source>
</evidence>
<name>A0AAE3M5U0_9BACT</name>
<proteinExistence type="predicted"/>
<feature type="domain" description="N-acetyltransferase" evidence="3">
    <location>
        <begin position="3"/>
        <end position="165"/>
    </location>
</feature>
<dbReference type="Proteomes" id="UP001209229">
    <property type="component" value="Unassembled WGS sequence"/>
</dbReference>
<keyword evidence="1" id="KW-0808">Transferase</keyword>
<evidence type="ECO:0000259" key="3">
    <source>
        <dbReference type="PROSITE" id="PS51186"/>
    </source>
</evidence>
<evidence type="ECO:0000313" key="5">
    <source>
        <dbReference type="Proteomes" id="UP001209229"/>
    </source>
</evidence>
<gene>
    <name evidence="4" type="ORF">OM075_12890</name>
</gene>
<reference evidence="4" key="1">
    <citation type="submission" date="2022-10" db="EMBL/GenBank/DDBJ databases">
        <authorList>
            <person name="Yu W.X."/>
        </authorList>
    </citation>
    <scope>NUCLEOTIDE SEQUENCE</scope>
    <source>
        <strain evidence="4">AAT</strain>
    </source>
</reference>
<dbReference type="PANTHER" id="PTHR43072">
    <property type="entry name" value="N-ACETYLTRANSFERASE"/>
    <property type="match status" value="1"/>
</dbReference>
<dbReference type="PANTHER" id="PTHR43072:SF23">
    <property type="entry name" value="UPF0039 PROTEIN C11D3.02C"/>
    <property type="match status" value="1"/>
</dbReference>
<keyword evidence="5" id="KW-1185">Reference proteome</keyword>
<dbReference type="PROSITE" id="PS51186">
    <property type="entry name" value="GNAT"/>
    <property type="match status" value="1"/>
</dbReference>
<sequence>MNITLQPIQADDLAFICDVYNYYIKNSTATFHTEHVGIEEIKTIVPYNHHKYETFIIKNKEGKNCGYAYLGYYKPRQAYDRTAEVTIYLKPELSGKGYGKEALDLIETIAKTKDIKVLLGVITAENEASVRVFEKCEYEKCAHFKQVGEKFGKILDVVIYEKILEAV</sequence>
<dbReference type="SUPFAM" id="SSF55729">
    <property type="entry name" value="Acyl-CoA N-acyltransferases (Nat)"/>
    <property type="match status" value="1"/>
</dbReference>
<dbReference type="Pfam" id="PF13420">
    <property type="entry name" value="Acetyltransf_4"/>
    <property type="match status" value="1"/>
</dbReference>